<keyword evidence="2" id="KW-0732">Signal</keyword>
<proteinExistence type="predicted"/>
<feature type="compositionally biased region" description="Basic and acidic residues" evidence="1">
    <location>
        <begin position="113"/>
        <end position="131"/>
    </location>
</feature>
<name>Q1YEH1_AURMS</name>
<comment type="caution">
    <text evidence="3">The sequence shown here is derived from an EMBL/GenBank/DDBJ whole genome shotgun (WGS) entry which is preliminary data.</text>
</comment>
<evidence type="ECO:0000313" key="3">
    <source>
        <dbReference type="EMBL" id="EAS48620.1"/>
    </source>
</evidence>
<feature type="chain" id="PRO_5004197468" evidence="2">
    <location>
        <begin position="27"/>
        <end position="303"/>
    </location>
</feature>
<organism evidence="3 4">
    <name type="scientific">Aurantimonas manganoxydans (strain ATCC BAA-1229 / DSM 21871 / SI85-9A1)</name>
    <dbReference type="NCBI Taxonomy" id="287752"/>
    <lineage>
        <taxon>Bacteria</taxon>
        <taxon>Pseudomonadati</taxon>
        <taxon>Pseudomonadota</taxon>
        <taxon>Alphaproteobacteria</taxon>
        <taxon>Hyphomicrobiales</taxon>
        <taxon>Aurantimonadaceae</taxon>
        <taxon>Aurantimonas</taxon>
    </lineage>
</organism>
<keyword evidence="4" id="KW-1185">Reference proteome</keyword>
<dbReference type="RefSeq" id="WP_009208966.1">
    <property type="nucleotide sequence ID" value="NZ_BBWP01000022.1"/>
</dbReference>
<feature type="region of interest" description="Disordered" evidence="1">
    <location>
        <begin position="34"/>
        <end position="149"/>
    </location>
</feature>
<gene>
    <name evidence="3" type="ORF">SI859A1_01104</name>
</gene>
<feature type="signal peptide" evidence="2">
    <location>
        <begin position="1"/>
        <end position="26"/>
    </location>
</feature>
<dbReference type="AlphaFoldDB" id="Q1YEH1"/>
<accession>Q1YEH1</accession>
<dbReference type="Proteomes" id="UP000000321">
    <property type="component" value="Unassembled WGS sequence"/>
</dbReference>
<dbReference type="EMBL" id="AAPJ01000008">
    <property type="protein sequence ID" value="EAS48620.1"/>
    <property type="molecule type" value="Genomic_DNA"/>
</dbReference>
<evidence type="ECO:0000313" key="4">
    <source>
        <dbReference type="Proteomes" id="UP000000321"/>
    </source>
</evidence>
<sequence>MPTRLTLALSTALFALATFVAGDALALSQIDPVEGRSGSREGIIAVPLPPLTDAPVSETETGRPQGPGEGTDAGEMPLSPEDEVEPGDSRPAPAEGPERRREPRPAGEAPADATDRPGPDTPRQDGARARPDGATTNYQADRSPSAALASDVAYGDAGLPRPVRDLRARLMAVARSGEIEKLAPYIERGDHGTVLSFGQGGEDPIAFLKSASGDGEGIEILAILLEVLQSGYARMEPDTDNEIYVWPYFTQQPMDSLTKPQLVELFELVTAGDYKNMREFGAYNFYRVGISPEGRLEFFVAGD</sequence>
<protein>
    <submittedName>
        <fullName evidence="3">Uncharacterized protein</fullName>
    </submittedName>
</protein>
<dbReference type="HOGENOM" id="CLU_968933_0_0_5"/>
<dbReference type="OrthoDB" id="9809589at2"/>
<feature type="compositionally biased region" description="Basic and acidic residues" evidence="1">
    <location>
        <begin position="96"/>
        <end position="105"/>
    </location>
</feature>
<evidence type="ECO:0000256" key="1">
    <source>
        <dbReference type="SAM" id="MobiDB-lite"/>
    </source>
</evidence>
<dbReference type="BioCyc" id="AURANTIMONAS:SI859A1_01104-MONOMER"/>
<reference evidence="3 4" key="1">
    <citation type="journal article" date="2008" name="Appl. Environ. Microbiol.">
        <title>Genomic insights into Mn(II) oxidation by the marine alphaproteobacterium Aurantimonas sp. strain SI85-9A1.</title>
        <authorList>
            <person name="Dick G.J."/>
            <person name="Podell S."/>
            <person name="Johnson H.A."/>
            <person name="Rivera-Espinoza Y."/>
            <person name="Bernier-Latmani R."/>
            <person name="McCarthy J.K."/>
            <person name="Torpey J.W."/>
            <person name="Clement B.G."/>
            <person name="Gaasterland T."/>
            <person name="Tebo B.M."/>
        </authorList>
    </citation>
    <scope>NUCLEOTIDE SEQUENCE [LARGE SCALE GENOMIC DNA]</scope>
    <source>
        <strain evidence="3 4">SI85-9A1</strain>
    </source>
</reference>
<evidence type="ECO:0000256" key="2">
    <source>
        <dbReference type="SAM" id="SignalP"/>
    </source>
</evidence>